<dbReference type="OrthoDB" id="9801841at2"/>
<dbReference type="PROSITE" id="PS50011">
    <property type="entry name" value="PROTEIN_KINASE_DOM"/>
    <property type="match status" value="1"/>
</dbReference>
<evidence type="ECO:0000256" key="3">
    <source>
        <dbReference type="ARBA" id="ARBA00022741"/>
    </source>
</evidence>
<dbReference type="PANTHER" id="PTHR43289:SF6">
    <property type="entry name" value="SERINE_THREONINE-PROTEIN KINASE NEKL-3"/>
    <property type="match status" value="1"/>
</dbReference>
<feature type="compositionally biased region" description="Polar residues" evidence="6">
    <location>
        <begin position="468"/>
        <end position="479"/>
    </location>
</feature>
<feature type="transmembrane region" description="Helical" evidence="7">
    <location>
        <begin position="490"/>
        <end position="513"/>
    </location>
</feature>
<evidence type="ECO:0000256" key="7">
    <source>
        <dbReference type="SAM" id="Phobius"/>
    </source>
</evidence>
<keyword evidence="3" id="KW-0547">Nucleotide-binding</keyword>
<keyword evidence="7" id="KW-0472">Membrane</keyword>
<dbReference type="SUPFAM" id="SSF56112">
    <property type="entry name" value="Protein kinase-like (PK-like)"/>
    <property type="match status" value="1"/>
</dbReference>
<accession>A0A5A5T6Y4</accession>
<dbReference type="PROSITE" id="PS00108">
    <property type="entry name" value="PROTEIN_KINASE_ST"/>
    <property type="match status" value="1"/>
</dbReference>
<dbReference type="GO" id="GO:0004674">
    <property type="term" value="F:protein serine/threonine kinase activity"/>
    <property type="evidence" value="ECO:0007669"/>
    <property type="project" value="UniProtKB-EC"/>
</dbReference>
<keyword evidence="7" id="KW-0812">Transmembrane</keyword>
<feature type="domain" description="Protein kinase" evidence="8">
    <location>
        <begin position="28"/>
        <end position="276"/>
    </location>
</feature>
<dbReference type="InterPro" id="IPR000719">
    <property type="entry name" value="Prot_kinase_dom"/>
</dbReference>
<evidence type="ECO:0000256" key="2">
    <source>
        <dbReference type="ARBA" id="ARBA00022679"/>
    </source>
</evidence>
<keyword evidence="4" id="KW-0418">Kinase</keyword>
<organism evidence="9 10">
    <name type="scientific">Dictyobacter arantiisoli</name>
    <dbReference type="NCBI Taxonomy" id="2014874"/>
    <lineage>
        <taxon>Bacteria</taxon>
        <taxon>Bacillati</taxon>
        <taxon>Chloroflexota</taxon>
        <taxon>Ktedonobacteria</taxon>
        <taxon>Ktedonobacterales</taxon>
        <taxon>Dictyobacteraceae</taxon>
        <taxon>Dictyobacter</taxon>
    </lineage>
</organism>
<evidence type="ECO:0000313" key="9">
    <source>
        <dbReference type="EMBL" id="GCF06729.1"/>
    </source>
</evidence>
<dbReference type="InterPro" id="IPR011009">
    <property type="entry name" value="Kinase-like_dom_sf"/>
</dbReference>
<proteinExistence type="predicted"/>
<dbReference type="SMART" id="SM00220">
    <property type="entry name" value="S_TKc"/>
    <property type="match status" value="1"/>
</dbReference>
<evidence type="ECO:0000256" key="6">
    <source>
        <dbReference type="SAM" id="MobiDB-lite"/>
    </source>
</evidence>
<protein>
    <recommendedName>
        <fullName evidence="1">non-specific serine/threonine protein kinase</fullName>
        <ecNumber evidence="1">2.7.11.1</ecNumber>
    </recommendedName>
</protein>
<keyword evidence="2" id="KW-0808">Transferase</keyword>
<dbReference type="Gene3D" id="3.30.200.20">
    <property type="entry name" value="Phosphorylase Kinase, domain 1"/>
    <property type="match status" value="1"/>
</dbReference>
<dbReference type="Gene3D" id="1.10.510.10">
    <property type="entry name" value="Transferase(Phosphotransferase) domain 1"/>
    <property type="match status" value="1"/>
</dbReference>
<dbReference type="InterPro" id="IPR008271">
    <property type="entry name" value="Ser/Thr_kinase_AS"/>
</dbReference>
<name>A0A5A5T6Y4_9CHLR</name>
<sequence length="789" mass="86117">MSENFGFVSERKQHIKEEGLALQSFGNYELIRRIDVGGMGEVYLAHQRSAFGREVAIKIIRSDLVNDAIARQRFVREAEVASYLKHNHILPLLEFGEEQGRLFIVTPYIKDGTLAQRLQRGALPITEVHHLFNALGRAVSYLHKRGIVHRDLKPANILLDKEEDGDRVYVRLIDFGIAWSQGIFNNGPLPTNGPDFGTADYMAPERLQGIAAPSNDIYSLGVILHLMLTGDLPRPEAPQNLPMPLMSVISRCLETEPEDRFASVDDLLLSFDHAFKSLTSSQQMRPVQAVQPAQGEISRTRRNGPMLDEEDETEVAAERWKEQEKQEPIKPHLPPPTLRAHQGQQGTEPSSRPPARGDAPSRPPVRRGSSGEHPSIPPATKRVLRQESGPQRAIPAAHTANNMPVIPQTARLTPAPVPAQQTHGTILPSLSQKDTAFKKMDYDAPTTEIDAEVSRPRRKFLPAKEQRQQVASPTSQSKPPRTRRKRRGSVIAIFGGLILAVLLAMAGITYLIVQASTTASVLIAPRMQTVNGVFTLTAKPGVKTIDASAKVIPANVLTSTQQGSMQGRPTGVSGCVLSIFECKETVSLEDVSTLAAQVKPGLKYQITQDINKQAKLIGGTIVGTIVYSDGTITANPAVGTVSKSMSVTVNEQGSVEYFQAKDVQNLALQMLKSKLSSNYDLIDAMTRVGQPVIRSQDANGNITIAIAAAGISRYQITDNILATLKNQLKGSNLKQAQSIIRQQPNLDTATASVHLSYGDTIPANVQQIHITILNPTAIPAVKLPTVPRS</sequence>
<keyword evidence="5" id="KW-0067">ATP-binding</keyword>
<feature type="region of interest" description="Disordered" evidence="6">
    <location>
        <begin position="280"/>
        <end position="402"/>
    </location>
</feature>
<evidence type="ECO:0000256" key="5">
    <source>
        <dbReference type="ARBA" id="ARBA00022840"/>
    </source>
</evidence>
<dbReference type="PANTHER" id="PTHR43289">
    <property type="entry name" value="MITOGEN-ACTIVATED PROTEIN KINASE KINASE KINASE 20-RELATED"/>
    <property type="match status" value="1"/>
</dbReference>
<feature type="compositionally biased region" description="Basic and acidic residues" evidence="6">
    <location>
        <begin position="316"/>
        <end position="330"/>
    </location>
</feature>
<dbReference type="CDD" id="cd14014">
    <property type="entry name" value="STKc_PknB_like"/>
    <property type="match status" value="1"/>
</dbReference>
<dbReference type="Proteomes" id="UP000322530">
    <property type="component" value="Unassembled WGS sequence"/>
</dbReference>
<dbReference type="AlphaFoldDB" id="A0A5A5T6Y4"/>
<evidence type="ECO:0000256" key="4">
    <source>
        <dbReference type="ARBA" id="ARBA00022777"/>
    </source>
</evidence>
<evidence type="ECO:0000313" key="10">
    <source>
        <dbReference type="Proteomes" id="UP000322530"/>
    </source>
</evidence>
<keyword evidence="7" id="KW-1133">Transmembrane helix</keyword>
<comment type="caution">
    <text evidence="9">The sequence shown here is derived from an EMBL/GenBank/DDBJ whole genome shotgun (WGS) entry which is preliminary data.</text>
</comment>
<reference evidence="9 10" key="1">
    <citation type="submission" date="2019-01" db="EMBL/GenBank/DDBJ databases">
        <title>Draft genome sequence of Dictyobacter sp. Uno17.</title>
        <authorList>
            <person name="Wang C.M."/>
            <person name="Zheng Y."/>
            <person name="Sakai Y."/>
            <person name="Abe K."/>
            <person name="Yokota A."/>
            <person name="Yabe S."/>
        </authorList>
    </citation>
    <scope>NUCLEOTIDE SEQUENCE [LARGE SCALE GENOMIC DNA]</scope>
    <source>
        <strain evidence="9 10">Uno17</strain>
    </source>
</reference>
<dbReference type="EMBL" id="BIXY01000002">
    <property type="protein sequence ID" value="GCF06729.1"/>
    <property type="molecule type" value="Genomic_DNA"/>
</dbReference>
<evidence type="ECO:0000256" key="1">
    <source>
        <dbReference type="ARBA" id="ARBA00012513"/>
    </source>
</evidence>
<dbReference type="GO" id="GO:0005524">
    <property type="term" value="F:ATP binding"/>
    <property type="evidence" value="ECO:0007669"/>
    <property type="project" value="UniProtKB-KW"/>
</dbReference>
<dbReference type="Pfam" id="PF00069">
    <property type="entry name" value="Pkinase"/>
    <property type="match status" value="1"/>
</dbReference>
<dbReference type="RefSeq" id="WP_149399600.1">
    <property type="nucleotide sequence ID" value="NZ_BIXY01000002.1"/>
</dbReference>
<dbReference type="EC" id="2.7.11.1" evidence="1"/>
<keyword evidence="10" id="KW-1185">Reference proteome</keyword>
<gene>
    <name evidence="9" type="ORF">KDI_02930</name>
</gene>
<evidence type="ECO:0000259" key="8">
    <source>
        <dbReference type="PROSITE" id="PS50011"/>
    </source>
</evidence>
<feature type="region of interest" description="Disordered" evidence="6">
    <location>
        <begin position="447"/>
        <end position="486"/>
    </location>
</feature>